<organism evidence="3">
    <name type="scientific">marine metagenome</name>
    <dbReference type="NCBI Taxonomy" id="408172"/>
    <lineage>
        <taxon>unclassified sequences</taxon>
        <taxon>metagenomes</taxon>
        <taxon>ecological metagenomes</taxon>
    </lineage>
</organism>
<dbReference type="InterPro" id="IPR052894">
    <property type="entry name" value="AsmA-related"/>
</dbReference>
<keyword evidence="1" id="KW-0472">Membrane</keyword>
<dbReference type="PANTHER" id="PTHR30441:SF8">
    <property type="entry name" value="DUF748 DOMAIN-CONTAINING PROTEIN"/>
    <property type="match status" value="1"/>
</dbReference>
<feature type="non-terminal residue" evidence="3">
    <location>
        <position position="1"/>
    </location>
</feature>
<reference evidence="3" key="1">
    <citation type="submission" date="2018-05" db="EMBL/GenBank/DDBJ databases">
        <authorList>
            <person name="Lanie J.A."/>
            <person name="Ng W.-L."/>
            <person name="Kazmierczak K.M."/>
            <person name="Andrzejewski T.M."/>
            <person name="Davidsen T.M."/>
            <person name="Wayne K.J."/>
            <person name="Tettelin H."/>
            <person name="Glass J.I."/>
            <person name="Rusch D."/>
            <person name="Podicherti R."/>
            <person name="Tsui H.-C.T."/>
            <person name="Winkler M.E."/>
        </authorList>
    </citation>
    <scope>NUCLEOTIDE SEQUENCE</scope>
</reference>
<name>A0A382DMY2_9ZZZZ</name>
<protein>
    <recommendedName>
        <fullName evidence="2">AsmA domain-containing protein</fullName>
    </recommendedName>
</protein>
<evidence type="ECO:0000256" key="1">
    <source>
        <dbReference type="SAM" id="Phobius"/>
    </source>
</evidence>
<gene>
    <name evidence="3" type="ORF">METZ01_LOCUS192423</name>
</gene>
<feature type="domain" description="AsmA" evidence="2">
    <location>
        <begin position="8"/>
        <end position="173"/>
    </location>
</feature>
<dbReference type="InterPro" id="IPR007844">
    <property type="entry name" value="AsmA"/>
</dbReference>
<keyword evidence="1" id="KW-1133">Transmembrane helix</keyword>
<dbReference type="GO" id="GO:0090313">
    <property type="term" value="P:regulation of protein targeting to membrane"/>
    <property type="evidence" value="ECO:0007669"/>
    <property type="project" value="TreeGrafter"/>
</dbReference>
<keyword evidence="1" id="KW-0812">Transmembrane</keyword>
<evidence type="ECO:0000259" key="2">
    <source>
        <dbReference type="Pfam" id="PF05170"/>
    </source>
</evidence>
<proteinExistence type="predicted"/>
<dbReference type="GO" id="GO:0005886">
    <property type="term" value="C:plasma membrane"/>
    <property type="evidence" value="ECO:0007669"/>
    <property type="project" value="TreeGrafter"/>
</dbReference>
<dbReference type="AlphaFoldDB" id="A0A382DMY2"/>
<dbReference type="EMBL" id="UINC01040129">
    <property type="protein sequence ID" value="SVB39569.1"/>
    <property type="molecule type" value="Genomic_DNA"/>
</dbReference>
<feature type="non-terminal residue" evidence="3">
    <location>
        <position position="451"/>
    </location>
</feature>
<evidence type="ECO:0000313" key="3">
    <source>
        <dbReference type="EMBL" id="SVB39569.1"/>
    </source>
</evidence>
<accession>A0A382DMY2</accession>
<feature type="transmembrane region" description="Helical" evidence="1">
    <location>
        <begin position="7"/>
        <end position="29"/>
    </location>
</feature>
<dbReference type="Pfam" id="PF05170">
    <property type="entry name" value="AsmA"/>
    <property type="match status" value="1"/>
</dbReference>
<dbReference type="PANTHER" id="PTHR30441">
    <property type="entry name" value="DUF748 DOMAIN-CONTAINING PROTEIN"/>
    <property type="match status" value="1"/>
</dbReference>
<sequence length="451" mass="49461">VHNLRNIVLVSGGAVLLTVAILIAVIQWFNWDRYRDDVARWIGSATARPVSIDGPIDVKLLPFPRLYLAGISIGNPEGNFTGQFFYIEGAYARLNLTALFAGKLVLDELRLDRPRVQFEVDSAGHSNWRFGESALNRLQSKTPAVIPRQLWITGAQLQFKNKPLNQNERVEIQDFFLGLSADHTTYRVEALAHFRDVPIRVHGTLGGMGLWAEGNLEPVSLQYTAGDIEGELSGEVADIFDEGQVDLRYTARGDRFNTAGQLLDLAFDFDLGTTPFLFNAELQGNWQGISLTHAVGAIAGQGIQVDITGEVRDLFRRNELDFDLRARSDSLNDLMATLGQNSLIDGAADMTAHLYGRLRGDLGLKDVKIELQTTAGLATAEGVVRGLSATARSKDIGAELQLSFEILTEDLRAFAAVVDHQMPIDGTGTAEGLLIRSDGHYRVENLSLTAS</sequence>